<evidence type="ECO:0000313" key="4">
    <source>
        <dbReference type="Proteomes" id="UP001063166"/>
    </source>
</evidence>
<evidence type="ECO:0000256" key="1">
    <source>
        <dbReference type="SAM" id="MobiDB-lite"/>
    </source>
</evidence>
<feature type="compositionally biased region" description="Basic and acidic residues" evidence="1">
    <location>
        <begin position="355"/>
        <end position="364"/>
    </location>
</feature>
<gene>
    <name evidence="3" type="ORF">LshimejAT787_1102170</name>
</gene>
<feature type="region of interest" description="Disordered" evidence="1">
    <location>
        <begin position="324"/>
        <end position="374"/>
    </location>
</feature>
<feature type="transmembrane region" description="Helical" evidence="2">
    <location>
        <begin position="27"/>
        <end position="47"/>
    </location>
</feature>
<feature type="transmembrane region" description="Helical" evidence="2">
    <location>
        <begin position="126"/>
        <end position="148"/>
    </location>
</feature>
<name>A0A9P3PSX5_LYOSH</name>
<reference evidence="3" key="1">
    <citation type="submission" date="2022-07" db="EMBL/GenBank/DDBJ databases">
        <title>The genome of Lyophyllum shimeji provides insight into the initial evolution of ectomycorrhizal fungal genome.</title>
        <authorList>
            <person name="Kobayashi Y."/>
            <person name="Shibata T."/>
            <person name="Hirakawa H."/>
            <person name="Shigenobu S."/>
            <person name="Nishiyama T."/>
            <person name="Yamada A."/>
            <person name="Hasebe M."/>
            <person name="Kawaguchi M."/>
        </authorList>
    </citation>
    <scope>NUCLEOTIDE SEQUENCE</scope>
    <source>
        <strain evidence="3">AT787</strain>
    </source>
</reference>
<keyword evidence="2" id="KW-0812">Transmembrane</keyword>
<organism evidence="3 4">
    <name type="scientific">Lyophyllum shimeji</name>
    <name type="common">Hon-shimeji</name>
    <name type="synonym">Tricholoma shimeji</name>
    <dbReference type="NCBI Taxonomy" id="47721"/>
    <lineage>
        <taxon>Eukaryota</taxon>
        <taxon>Fungi</taxon>
        <taxon>Dikarya</taxon>
        <taxon>Basidiomycota</taxon>
        <taxon>Agaricomycotina</taxon>
        <taxon>Agaricomycetes</taxon>
        <taxon>Agaricomycetidae</taxon>
        <taxon>Agaricales</taxon>
        <taxon>Tricholomatineae</taxon>
        <taxon>Lyophyllaceae</taxon>
        <taxon>Lyophyllum</taxon>
    </lineage>
</organism>
<feature type="compositionally biased region" description="Polar residues" evidence="1">
    <location>
        <begin position="365"/>
        <end position="374"/>
    </location>
</feature>
<accession>A0A9P3PSX5</accession>
<proteinExistence type="predicted"/>
<feature type="transmembrane region" description="Helical" evidence="2">
    <location>
        <begin position="231"/>
        <end position="249"/>
    </location>
</feature>
<evidence type="ECO:0000313" key="3">
    <source>
        <dbReference type="EMBL" id="GLB42202.1"/>
    </source>
</evidence>
<feature type="transmembrane region" description="Helical" evidence="2">
    <location>
        <begin position="67"/>
        <end position="87"/>
    </location>
</feature>
<feature type="transmembrane region" description="Helical" evidence="2">
    <location>
        <begin position="176"/>
        <end position="194"/>
    </location>
</feature>
<protein>
    <submittedName>
        <fullName evidence="3">Uncharacterized protein</fullName>
    </submittedName>
</protein>
<dbReference type="AlphaFoldDB" id="A0A9P3PSX5"/>
<evidence type="ECO:0000256" key="2">
    <source>
        <dbReference type="SAM" id="Phobius"/>
    </source>
</evidence>
<keyword evidence="2" id="KW-0472">Membrane</keyword>
<keyword evidence="2" id="KW-1133">Transmembrane helix</keyword>
<sequence length="374" mass="40942">MTTANSQLGPLTPMGQLPSDVAYQSTIAAYVMVGTAGALIWDVLLHIRSAYQLLFKHRITAPTITYFLARTSTVSYVVANIVFQTAARPDCAVLRKLLCVLYHTSFSATSFLFFLRTRAVFRQNTFVVAFFFILWLVVSVASLVTAIVSDAVHFVPTQDCRASAAMPYSSVSAAPVAYAVNDTLVFLAISWRLLKNAGHDPDRKRSLKSMVLGRHLPSNSFTKFMLRDSQVYYLFAVTSNLVAAVISWIDSVPVAYHVMLAVMNVALTNMMACRVYRHTKFYASEEPAVSTRWIASQLGHCDIADAVGRHGSIRFAASCQQAPSVIPNTSPQQASSPQNTHVTQKMSPAGDVEAGDVHRTEKVDLTQSDDGSAT</sequence>
<comment type="caution">
    <text evidence="3">The sequence shown here is derived from an EMBL/GenBank/DDBJ whole genome shotgun (WGS) entry which is preliminary data.</text>
</comment>
<feature type="transmembrane region" description="Helical" evidence="2">
    <location>
        <begin position="93"/>
        <end position="114"/>
    </location>
</feature>
<dbReference type="OrthoDB" id="3038990at2759"/>
<keyword evidence="4" id="KW-1185">Reference proteome</keyword>
<feature type="transmembrane region" description="Helical" evidence="2">
    <location>
        <begin position="255"/>
        <end position="276"/>
    </location>
</feature>
<feature type="compositionally biased region" description="Polar residues" evidence="1">
    <location>
        <begin position="324"/>
        <end position="346"/>
    </location>
</feature>
<dbReference type="Proteomes" id="UP001063166">
    <property type="component" value="Unassembled WGS sequence"/>
</dbReference>
<dbReference type="EMBL" id="BRPK01000011">
    <property type="protein sequence ID" value="GLB42202.1"/>
    <property type="molecule type" value="Genomic_DNA"/>
</dbReference>